<dbReference type="Proteomes" id="UP000256877">
    <property type="component" value="Unassembled WGS sequence"/>
</dbReference>
<accession>A0A371QY77</accession>
<reference evidence="4 5" key="1">
    <citation type="submission" date="2017-07" db="EMBL/GenBank/DDBJ databases">
        <title>Draft genome sequence of aerobic hyperthermophilic archaea, Pyrobaculum aerophilum YKB31 and YKB32.</title>
        <authorList>
            <person name="Mochizuki T."/>
            <person name="Berliner A.J."/>
            <person name="Yoshida-Takashima Y."/>
            <person name="Takaki Y."/>
            <person name="Nunoura T."/>
            <person name="Takai K."/>
        </authorList>
    </citation>
    <scope>NUCLEOTIDE SEQUENCE [LARGE SCALE GENOMIC DNA]</scope>
    <source>
        <strain evidence="2 5">YKB31</strain>
        <strain evidence="3 4">YKB32</strain>
    </source>
</reference>
<evidence type="ECO:0000313" key="2">
    <source>
        <dbReference type="EMBL" id="RFA93484.1"/>
    </source>
</evidence>
<sequence length="199" mass="22785">MDIGGDVKAERFVRGSEDVLRRRYGDDAVRKLIEVLTPAREEGTIDLPLAVYDEKGNMVARIVDLKYEFVKGKRKGKRSAGRQVVSQCTGEDCCLRIIVKYETEGERGQLKMEWYWAKGQKKKGEATVTYYYERANISIKNDVEVAVLKALTGKSVEKGKVAFFAEQLNALRRFKQLRNAIDEWRRGKPTPQHVQSPKQ</sequence>
<evidence type="ECO:0000313" key="3">
    <source>
        <dbReference type="EMBL" id="RFA95647.1"/>
    </source>
</evidence>
<name>A0A371QY77_9CREN</name>
<dbReference type="EMBL" id="NMUE01000061">
    <property type="protein sequence ID" value="RFA93484.1"/>
    <property type="molecule type" value="Genomic_DNA"/>
</dbReference>
<dbReference type="EMBL" id="NMUF01000053">
    <property type="protein sequence ID" value="RFA95647.1"/>
    <property type="molecule type" value="Genomic_DNA"/>
</dbReference>
<evidence type="ECO:0000313" key="5">
    <source>
        <dbReference type="Proteomes" id="UP000257123"/>
    </source>
</evidence>
<dbReference type="AlphaFoldDB" id="A0A371QY77"/>
<comment type="caution">
    <text evidence="3">The sequence shown here is derived from an EMBL/GenBank/DDBJ whole genome shotgun (WGS) entry which is preliminary data.</text>
</comment>
<organism evidence="3 4">
    <name type="scientific">Pyrobaculum aerophilum</name>
    <dbReference type="NCBI Taxonomy" id="13773"/>
    <lineage>
        <taxon>Archaea</taxon>
        <taxon>Thermoproteota</taxon>
        <taxon>Thermoprotei</taxon>
        <taxon>Thermoproteales</taxon>
        <taxon>Thermoproteaceae</taxon>
        <taxon>Pyrobaculum</taxon>
    </lineage>
</organism>
<dbReference type="Pfam" id="PF07775">
    <property type="entry name" value="PaRep2b"/>
    <property type="match status" value="1"/>
</dbReference>
<dbReference type="Proteomes" id="UP000257123">
    <property type="component" value="Unassembled WGS sequence"/>
</dbReference>
<feature type="domain" description="PaRep2b" evidence="1">
    <location>
        <begin position="1"/>
        <end position="189"/>
    </location>
</feature>
<evidence type="ECO:0000259" key="1">
    <source>
        <dbReference type="Pfam" id="PF07775"/>
    </source>
</evidence>
<protein>
    <recommendedName>
        <fullName evidence="1">PaRep2b domain-containing protein</fullName>
    </recommendedName>
</protein>
<proteinExistence type="predicted"/>
<dbReference type="InterPro" id="IPR011689">
    <property type="entry name" value="PaRep2b"/>
</dbReference>
<evidence type="ECO:0000313" key="4">
    <source>
        <dbReference type="Proteomes" id="UP000256877"/>
    </source>
</evidence>
<gene>
    <name evidence="2" type="ORF">CGL51_12765</name>
    <name evidence="3" type="ORF">CGL52_12520</name>
</gene>